<dbReference type="Pfam" id="PF04773">
    <property type="entry name" value="FecR"/>
    <property type="match status" value="1"/>
</dbReference>
<dbReference type="PANTHER" id="PTHR30273:SF2">
    <property type="entry name" value="PROTEIN FECR"/>
    <property type="match status" value="1"/>
</dbReference>
<feature type="region of interest" description="Disordered" evidence="1">
    <location>
        <begin position="231"/>
        <end position="263"/>
    </location>
</feature>
<evidence type="ECO:0000259" key="3">
    <source>
        <dbReference type="Pfam" id="PF04773"/>
    </source>
</evidence>
<evidence type="ECO:0000256" key="1">
    <source>
        <dbReference type="SAM" id="MobiDB-lite"/>
    </source>
</evidence>
<dbReference type="Gene3D" id="1.25.40.10">
    <property type="entry name" value="Tetratricopeptide repeat domain"/>
    <property type="match status" value="1"/>
</dbReference>
<dbReference type="Gene3D" id="2.60.120.1440">
    <property type="match status" value="1"/>
</dbReference>
<feature type="transmembrane region" description="Helical" evidence="2">
    <location>
        <begin position="54"/>
        <end position="72"/>
    </location>
</feature>
<gene>
    <name evidence="4" type="ORF">LZC94_08245</name>
</gene>
<keyword evidence="2" id="KW-0472">Membrane</keyword>
<protein>
    <submittedName>
        <fullName evidence="4">FecR family protein</fullName>
    </submittedName>
</protein>
<keyword evidence="2" id="KW-1133">Transmembrane helix</keyword>
<proteinExistence type="predicted"/>
<evidence type="ECO:0000313" key="4">
    <source>
        <dbReference type="EMBL" id="WXB17259.1"/>
    </source>
</evidence>
<feature type="compositionally biased region" description="Low complexity" evidence="1">
    <location>
        <begin position="243"/>
        <end position="256"/>
    </location>
</feature>
<keyword evidence="5" id="KW-1185">Reference proteome</keyword>
<dbReference type="Proteomes" id="UP001370348">
    <property type="component" value="Chromosome"/>
</dbReference>
<keyword evidence="2" id="KW-0812">Transmembrane</keyword>
<dbReference type="InterPro" id="IPR012373">
    <property type="entry name" value="Ferrdict_sens_TM"/>
</dbReference>
<dbReference type="InterPro" id="IPR006860">
    <property type="entry name" value="FecR"/>
</dbReference>
<name>A0ABZ2M248_9BACT</name>
<dbReference type="PANTHER" id="PTHR30273">
    <property type="entry name" value="PERIPLASMIC SIGNAL SENSOR AND SIGMA FACTOR ACTIVATOR FECR-RELATED"/>
    <property type="match status" value="1"/>
</dbReference>
<accession>A0ABZ2M248</accession>
<evidence type="ECO:0000256" key="2">
    <source>
        <dbReference type="SAM" id="Phobius"/>
    </source>
</evidence>
<sequence length="389" mass="41402">MSLRVTRIPRELVSNLRKAQEQELEAQRLPPAAEMAARIRRQRWQRARTRRGRWIGLVAAAAVAAAIFAVWFRRDRRALDFAVGPAAVRGAVGAWVVAEGTKPVPLVFSDGTTMALAPETRARVRAIGPSGAEIALERGTLRAAVVPRPGGDWLVTVGPFDVRVKGTKFDVSWDPVAEAFDLTMHEGVVVVSGACLPAPRQAVANESLTLFCSHPSALSSATATVAKEVPSAASSDGTTADVPAMAAPRSSAPSAPVHAGRDAGEPWYASADEALAQGDRARLSGRADEAIAAYDAVRARFAGTDAAAMAAFHRGQVAFDVQGDVLVARRWFQAYLAERPDGSLAREALGRQLECEQRAALDAHDTAAGYLERFPDGPRADMARSVLAQ</sequence>
<organism evidence="4 5">
    <name type="scientific">Pendulispora albinea</name>
    <dbReference type="NCBI Taxonomy" id="2741071"/>
    <lineage>
        <taxon>Bacteria</taxon>
        <taxon>Pseudomonadati</taxon>
        <taxon>Myxococcota</taxon>
        <taxon>Myxococcia</taxon>
        <taxon>Myxococcales</taxon>
        <taxon>Sorangiineae</taxon>
        <taxon>Pendulisporaceae</taxon>
        <taxon>Pendulispora</taxon>
    </lineage>
</organism>
<dbReference type="EMBL" id="CP089984">
    <property type="protein sequence ID" value="WXB17259.1"/>
    <property type="molecule type" value="Genomic_DNA"/>
</dbReference>
<feature type="domain" description="FecR protein" evidence="3">
    <location>
        <begin position="106"/>
        <end position="187"/>
    </location>
</feature>
<evidence type="ECO:0000313" key="5">
    <source>
        <dbReference type="Proteomes" id="UP001370348"/>
    </source>
</evidence>
<dbReference type="RefSeq" id="WP_394826889.1">
    <property type="nucleotide sequence ID" value="NZ_CP089984.1"/>
</dbReference>
<reference evidence="4 5" key="1">
    <citation type="submission" date="2021-12" db="EMBL/GenBank/DDBJ databases">
        <title>Discovery of the Pendulisporaceae a myxobacterial family with distinct sporulation behavior and unique specialized metabolism.</title>
        <authorList>
            <person name="Garcia R."/>
            <person name="Popoff A."/>
            <person name="Bader C.D."/>
            <person name="Loehr J."/>
            <person name="Walesch S."/>
            <person name="Walt C."/>
            <person name="Boldt J."/>
            <person name="Bunk B."/>
            <person name="Haeckl F.J.F.P.J."/>
            <person name="Gunesch A.P."/>
            <person name="Birkelbach J."/>
            <person name="Nuebel U."/>
            <person name="Pietschmann T."/>
            <person name="Bach T."/>
            <person name="Mueller R."/>
        </authorList>
    </citation>
    <scope>NUCLEOTIDE SEQUENCE [LARGE SCALE GENOMIC DNA]</scope>
    <source>
        <strain evidence="4 5">MSr11954</strain>
    </source>
</reference>
<dbReference type="InterPro" id="IPR011990">
    <property type="entry name" value="TPR-like_helical_dom_sf"/>
</dbReference>